<evidence type="ECO:0000313" key="1">
    <source>
        <dbReference type="EMBL" id="VDL92837.1"/>
    </source>
</evidence>
<name>A0A183SQF4_SCHSO</name>
<reference evidence="3" key="1">
    <citation type="submission" date="2016-06" db="UniProtKB">
        <authorList>
            <consortium name="WormBaseParasite"/>
        </authorList>
    </citation>
    <scope>IDENTIFICATION</scope>
</reference>
<reference evidence="1 2" key="2">
    <citation type="submission" date="2018-11" db="EMBL/GenBank/DDBJ databases">
        <authorList>
            <consortium name="Pathogen Informatics"/>
        </authorList>
    </citation>
    <scope>NUCLEOTIDE SEQUENCE [LARGE SCALE GENOMIC DNA]</scope>
    <source>
        <strain evidence="1 2">NST_G2</strain>
    </source>
</reference>
<dbReference type="AlphaFoldDB" id="A0A183SQF4"/>
<evidence type="ECO:0000313" key="3">
    <source>
        <dbReference type="WBParaSite" id="SSLN_0000665801-mRNA-1"/>
    </source>
</evidence>
<evidence type="ECO:0000313" key="2">
    <source>
        <dbReference type="Proteomes" id="UP000275846"/>
    </source>
</evidence>
<dbReference type="Proteomes" id="UP000275846">
    <property type="component" value="Unassembled WGS sequence"/>
</dbReference>
<dbReference type="EMBL" id="UYSU01033695">
    <property type="protein sequence ID" value="VDL92837.1"/>
    <property type="molecule type" value="Genomic_DNA"/>
</dbReference>
<sequence>MIKLKPIDTLNSDVVHNLSSKQLTEQQLRVLHEACFNTADALEAILFNGPSSNADTTGGCLGVEMNAAGITACEASSSIPPYLPLTFMLVTPNYSFTIALSCFTNIFSPKLLFLLRLPRESLLSPPLQRPSNPREFANCYSVLLTSTSTHLQDSAKP</sequence>
<keyword evidence="2" id="KW-1185">Reference proteome</keyword>
<dbReference type="WBParaSite" id="SSLN_0000665801-mRNA-1">
    <property type="protein sequence ID" value="SSLN_0000665801-mRNA-1"/>
    <property type="gene ID" value="SSLN_0000665801"/>
</dbReference>
<organism evidence="3">
    <name type="scientific">Schistocephalus solidus</name>
    <name type="common">Tapeworm</name>
    <dbReference type="NCBI Taxonomy" id="70667"/>
    <lineage>
        <taxon>Eukaryota</taxon>
        <taxon>Metazoa</taxon>
        <taxon>Spiralia</taxon>
        <taxon>Lophotrochozoa</taxon>
        <taxon>Platyhelminthes</taxon>
        <taxon>Cestoda</taxon>
        <taxon>Eucestoda</taxon>
        <taxon>Diphyllobothriidea</taxon>
        <taxon>Diphyllobothriidae</taxon>
        <taxon>Schistocephalus</taxon>
    </lineage>
</organism>
<protein>
    <submittedName>
        <fullName evidence="1 3">Uncharacterized protein</fullName>
    </submittedName>
</protein>
<accession>A0A183SQF4</accession>
<proteinExistence type="predicted"/>
<gene>
    <name evidence="1" type="ORF">SSLN_LOCUS6452</name>
</gene>